<evidence type="ECO:0000256" key="2">
    <source>
        <dbReference type="ARBA" id="ARBA00022448"/>
    </source>
</evidence>
<dbReference type="KEGG" id="chg:AXF12_07675"/>
<reference evidence="10 12" key="2">
    <citation type="submission" date="2017-06" db="EMBL/GenBank/DDBJ databases">
        <authorList>
            <consortium name="Pathogen Informatics"/>
        </authorList>
    </citation>
    <scope>NUCLEOTIDE SEQUENCE [LARGE SCALE GENOMIC DNA]</scope>
    <source>
        <strain evidence="10 12">NCTC12947</strain>
    </source>
</reference>
<evidence type="ECO:0000313" key="9">
    <source>
        <dbReference type="EMBL" id="AMD85398.1"/>
    </source>
</evidence>
<comment type="similarity">
    <text evidence="7">Belongs to the TonB-dependent receptor family.</text>
</comment>
<dbReference type="Gene3D" id="2.60.40.1120">
    <property type="entry name" value="Carboxypeptidase-like, regulatory domain"/>
    <property type="match status" value="1"/>
</dbReference>
<dbReference type="GO" id="GO:0009279">
    <property type="term" value="C:cell outer membrane"/>
    <property type="evidence" value="ECO:0007669"/>
    <property type="project" value="UniProtKB-SubCell"/>
</dbReference>
<sequence>MKFTFISILTILCTHLSLSQNLFTIKGWVHDADKQPLQGVTVQLAGTSRGVATDANGFFILKVVQPKGEFIFSYIGMQTLKKPYQGDTDLSVTLREDMVTLEGVQVVAKQNINEIDVRAKTGNVEAVAVQQLKNIPVASLVLALQGKTPGLRIINRGEAGQLPEIRIRGNSSLRKTDGANQPLFILDGKAISAETFYYLNPEDIKEMKVLKDAVATALYGIKASNGVIEITSKRGGEGAFSYHLQTGYTFPAPLKVELMNSTEKLELERRLQNVGTPGYLYSEEYIRQKYGNTPELAARLAEGAQKLDSLRQINTNWYRELTNLQVFQKHDLSYQNASEKNAYLFSVGYLQQDGQLRGNGLSRVSSRLVVDQKIGDNAVVILSVNGAYAKNTTSNGATYSLQELIYQLNPYETPHSQQLFSHPSRSYADLFNQYSRESLTKNLGTSLSLNWKLTKALELSAIAGFDYSLAEDLQITPATAYSEQRSGRANNALGTLVQAKNTLLNTTANLRLNYEKTIGKHEISLGANADNYTTTSDNLSAEGHGLYGKIRSIAAIDNTLDGSGRPQIRGGKQTDRNLGFGALAGYTYNSIYNLFGTYKLDASSILPREKRWNSAWAVGASINVKSYPFLKEVDWLSNLDVRASYGHTANAQGISPSLITATFEYETKNYAGTRIMNIKALPNPNLKAEQNHIADLGLSLSAFKTTLSASMYKRTTKDALLSIPIPSSSGFTVQMQNVGILENQGVEVSLNQQLYNTDNWSISWGGNLSYNENKVKELYGRDRIYTNAENKIPDYQVGESTEAFYGLNSVGINPATGLPEFLTADGRQVEATYNFKGEDFVYLGQSAPPISGSFFLSMSYKQWQLNADFYYALGGKRSYSNRFIRDKDNARYNAAKAQLSDMWWQVGDENKKYYTAFYNSAALENLLLPNTKTLLSTDFVRFSNLSLRYQLSAEQLQTIWHKVRYATVGLTATNIAVWSPYKDSDPETSSIVNPLPPTLTLNLNLTF</sequence>
<dbReference type="InterPro" id="IPR036942">
    <property type="entry name" value="Beta-barrel_TonB_sf"/>
</dbReference>
<evidence type="ECO:0000313" key="12">
    <source>
        <dbReference type="Proteomes" id="UP000215539"/>
    </source>
</evidence>
<dbReference type="NCBIfam" id="TIGR04056">
    <property type="entry name" value="OMP_RagA_SusC"/>
    <property type="match status" value="1"/>
</dbReference>
<dbReference type="InterPro" id="IPR039426">
    <property type="entry name" value="TonB-dep_rcpt-like"/>
</dbReference>
<keyword evidence="4 7" id="KW-0812">Transmembrane</keyword>
<dbReference type="AlphaFoldDB" id="A0AAX2GXI5"/>
<keyword evidence="2 7" id="KW-0813">Transport</keyword>
<evidence type="ECO:0000256" key="7">
    <source>
        <dbReference type="PROSITE-ProRule" id="PRU01360"/>
    </source>
</evidence>
<dbReference type="EMBL" id="LT906449">
    <property type="protein sequence ID" value="SNV02041.1"/>
    <property type="molecule type" value="Genomic_DNA"/>
</dbReference>
<proteinExistence type="inferred from homology"/>
<name>A0AAX2GXI5_9FLAO</name>
<evidence type="ECO:0000313" key="11">
    <source>
        <dbReference type="Proteomes" id="UP000065822"/>
    </source>
</evidence>
<dbReference type="EMBL" id="CP014227">
    <property type="protein sequence ID" value="AMD85398.1"/>
    <property type="molecule type" value="Genomic_DNA"/>
</dbReference>
<dbReference type="Proteomes" id="UP000215539">
    <property type="component" value="Chromosome 1"/>
</dbReference>
<evidence type="ECO:0000256" key="4">
    <source>
        <dbReference type="ARBA" id="ARBA00022692"/>
    </source>
</evidence>
<dbReference type="RefSeq" id="WP_066429945.1">
    <property type="nucleotide sequence ID" value="NZ_CP014227.1"/>
</dbReference>
<keyword evidence="3 7" id="KW-1134">Transmembrane beta strand</keyword>
<accession>A0AAX2GXI5</accession>
<evidence type="ECO:0000256" key="5">
    <source>
        <dbReference type="ARBA" id="ARBA00023136"/>
    </source>
</evidence>
<dbReference type="InterPro" id="IPR037066">
    <property type="entry name" value="Plug_dom_sf"/>
</dbReference>
<protein>
    <submittedName>
        <fullName evidence="10">Outer membrane cobalamin receptor protein</fullName>
    </submittedName>
    <submittedName>
        <fullName evidence="9">SusC/RagA family TonB-linked outer membrane protein</fullName>
    </submittedName>
</protein>
<evidence type="ECO:0000256" key="1">
    <source>
        <dbReference type="ARBA" id="ARBA00004571"/>
    </source>
</evidence>
<keyword evidence="11" id="KW-1185">Reference proteome</keyword>
<dbReference type="Proteomes" id="UP000065822">
    <property type="component" value="Chromosome"/>
</dbReference>
<dbReference type="Gene3D" id="2.40.170.20">
    <property type="entry name" value="TonB-dependent receptor, beta-barrel domain"/>
    <property type="match status" value="1"/>
</dbReference>
<dbReference type="InterPro" id="IPR008969">
    <property type="entry name" value="CarboxyPept-like_regulatory"/>
</dbReference>
<dbReference type="Pfam" id="PF07715">
    <property type="entry name" value="Plug"/>
    <property type="match status" value="1"/>
</dbReference>
<gene>
    <name evidence="9" type="ORF">AXF12_07675</name>
    <name evidence="10" type="ORF">SAMEA44541418_00161</name>
</gene>
<dbReference type="Pfam" id="PF13715">
    <property type="entry name" value="CarbopepD_reg_2"/>
    <property type="match status" value="1"/>
</dbReference>
<evidence type="ECO:0000259" key="8">
    <source>
        <dbReference type="Pfam" id="PF07715"/>
    </source>
</evidence>
<dbReference type="InterPro" id="IPR012910">
    <property type="entry name" value="Plug_dom"/>
</dbReference>
<comment type="subcellular location">
    <subcellularLocation>
        <location evidence="1 7">Cell outer membrane</location>
        <topology evidence="1 7">Multi-pass membrane protein</topology>
    </subcellularLocation>
</comment>
<dbReference type="PROSITE" id="PS52016">
    <property type="entry name" value="TONB_DEPENDENT_REC_3"/>
    <property type="match status" value="1"/>
</dbReference>
<evidence type="ECO:0000256" key="3">
    <source>
        <dbReference type="ARBA" id="ARBA00022452"/>
    </source>
</evidence>
<keyword evidence="5 7" id="KW-0472">Membrane</keyword>
<dbReference type="SUPFAM" id="SSF49464">
    <property type="entry name" value="Carboxypeptidase regulatory domain-like"/>
    <property type="match status" value="1"/>
</dbReference>
<evidence type="ECO:0000313" key="10">
    <source>
        <dbReference type="EMBL" id="SNV02041.1"/>
    </source>
</evidence>
<organism evidence="10 12">
    <name type="scientific">Capnocytophaga haemolytica</name>
    <dbReference type="NCBI Taxonomy" id="45243"/>
    <lineage>
        <taxon>Bacteria</taxon>
        <taxon>Pseudomonadati</taxon>
        <taxon>Bacteroidota</taxon>
        <taxon>Flavobacteriia</taxon>
        <taxon>Flavobacteriales</taxon>
        <taxon>Flavobacteriaceae</taxon>
        <taxon>Capnocytophaga</taxon>
    </lineage>
</organism>
<dbReference type="InterPro" id="IPR023997">
    <property type="entry name" value="TonB-dep_OMP_SusC/RagA_CS"/>
</dbReference>
<dbReference type="SUPFAM" id="SSF56935">
    <property type="entry name" value="Porins"/>
    <property type="match status" value="1"/>
</dbReference>
<dbReference type="NCBIfam" id="TIGR04057">
    <property type="entry name" value="SusC_RagA_signa"/>
    <property type="match status" value="1"/>
</dbReference>
<feature type="domain" description="TonB-dependent receptor plug" evidence="8">
    <location>
        <begin position="117"/>
        <end position="227"/>
    </location>
</feature>
<dbReference type="Gene3D" id="2.170.130.10">
    <property type="entry name" value="TonB-dependent receptor, plug domain"/>
    <property type="match status" value="1"/>
</dbReference>
<reference evidence="9 11" key="1">
    <citation type="submission" date="2016-02" db="EMBL/GenBank/DDBJ databases">
        <authorList>
            <person name="Holder M.E."/>
            <person name="Ajami N.J."/>
            <person name="Petrosino J.F."/>
        </authorList>
    </citation>
    <scope>NUCLEOTIDE SEQUENCE [LARGE SCALE GENOMIC DNA]</scope>
    <source>
        <strain evidence="9 11">CCUG 32990</strain>
    </source>
</reference>
<evidence type="ECO:0000256" key="6">
    <source>
        <dbReference type="ARBA" id="ARBA00023237"/>
    </source>
</evidence>
<keyword evidence="10" id="KW-0675">Receptor</keyword>
<keyword evidence="6 7" id="KW-0998">Cell outer membrane</keyword>
<dbReference type="InterPro" id="IPR023996">
    <property type="entry name" value="TonB-dep_OMP_SusC/RagA"/>
</dbReference>